<dbReference type="GO" id="GO:0005886">
    <property type="term" value="C:plasma membrane"/>
    <property type="evidence" value="ECO:0007669"/>
    <property type="project" value="UniProtKB-SubCell"/>
</dbReference>
<keyword evidence="9" id="KW-0807">Transducer</keyword>
<keyword evidence="6 10" id="KW-1133">Transmembrane helix</keyword>
<feature type="transmembrane region" description="Helical" evidence="10">
    <location>
        <begin position="243"/>
        <end position="265"/>
    </location>
</feature>
<keyword evidence="5" id="KW-0552">Olfaction</keyword>
<dbReference type="Proteomes" id="UP000215335">
    <property type="component" value="Unassembled WGS sequence"/>
</dbReference>
<feature type="transmembrane region" description="Helical" evidence="10">
    <location>
        <begin position="121"/>
        <end position="143"/>
    </location>
</feature>
<reference evidence="11 12" key="1">
    <citation type="journal article" date="2017" name="Curr. Biol.">
        <title>The Evolution of Venom by Co-option of Single-Copy Genes.</title>
        <authorList>
            <person name="Martinson E.O."/>
            <person name="Mrinalini"/>
            <person name="Kelkar Y.D."/>
            <person name="Chang C.H."/>
            <person name="Werren J.H."/>
        </authorList>
    </citation>
    <scope>NUCLEOTIDE SEQUENCE [LARGE SCALE GENOMIC DNA]</scope>
    <source>
        <strain evidence="11 12">Alberta</strain>
        <tissue evidence="11">Whole body</tissue>
    </source>
</reference>
<dbReference type="Pfam" id="PF02949">
    <property type="entry name" value="7tm_6"/>
    <property type="match status" value="2"/>
</dbReference>
<sequence length="718" mass="82916">MTDNEVENYEKYRSLWPDYEKQMPAMSLFLSVQAAFTSFTAFCFIAYSCYLDSADIGAFTSYIGGLVGYLTTIIKIFVLEMQQKNLKQLNNGISTIFEANLEVPENRQYLLAHLPMFLKFYYAYSISTGSSMVLLALMPLLLIRHGVYVRMLPLTLPFSYKPGGMVHWIIYLYEILCGWNLWTVAVGTDNLFSLYCLHIVGELKLLSSRFQNLKSSKSYRKDMRNCIQSHMLLMKTFLKLQNVFGFVAMWFAITCAICLCTLVFQAVEMDKVQAVKVFYLLIHSFVKLFQAYLYTWCGNIITVESEICLNAAYEADWSDSGDKRFMKDILTVVLQRPMVFKANTFMELRMELFLKRLTAFIGLWPDYQKQMPSISLLLSIQAAFSSFTTFCFIGYSCYLDSADIGAFTSYIGGLVGYLTTFMKIFVLGIQQKNLKKLNNGISASFEANLKVPENRKYLLAHLPMSLRFFYTYAITTGSSLALLVLIPLLLLRHGVYVRMLPLTLPFSYKPGGMVHWMFYLYEILCGWNLWTVAVGTDNLFSLYCLHIVGELKLLSSRFRNLKSSKNYRKDMKDCIQSHMLLMKTFLKLQKVFGFVVMWFAITCALCLCSLVFQAVEMDKVSVMRVFYLLNHSFVKLLQAYLYTWCGNIITVESEICLNAAYEAHWSDSGDKRFMKDILTVVLQRPMVFKANKFMELRMELFLKVPLHFSIKFKSSFVK</sequence>
<evidence type="ECO:0000256" key="3">
    <source>
        <dbReference type="ARBA" id="ARBA00022606"/>
    </source>
</evidence>
<evidence type="ECO:0000313" key="11">
    <source>
        <dbReference type="EMBL" id="OXU22548.1"/>
    </source>
</evidence>
<feature type="transmembrane region" description="Helical" evidence="10">
    <location>
        <begin position="374"/>
        <end position="395"/>
    </location>
</feature>
<evidence type="ECO:0000256" key="7">
    <source>
        <dbReference type="ARBA" id="ARBA00023136"/>
    </source>
</evidence>
<keyword evidence="12" id="KW-1185">Reference proteome</keyword>
<comment type="subcellular location">
    <subcellularLocation>
        <location evidence="1">Cell membrane</location>
        <topology evidence="1">Multi-pass membrane protein</topology>
    </subcellularLocation>
</comment>
<evidence type="ECO:0000313" key="12">
    <source>
        <dbReference type="Proteomes" id="UP000215335"/>
    </source>
</evidence>
<feature type="transmembrane region" description="Helical" evidence="10">
    <location>
        <begin position="59"/>
        <end position="79"/>
    </location>
</feature>
<feature type="transmembrane region" description="Helical" evidence="10">
    <location>
        <begin position="469"/>
        <end position="491"/>
    </location>
</feature>
<proteinExistence type="predicted"/>
<dbReference type="STRING" id="543379.A0A232EW21"/>
<dbReference type="PANTHER" id="PTHR21137">
    <property type="entry name" value="ODORANT RECEPTOR"/>
    <property type="match status" value="1"/>
</dbReference>
<dbReference type="GO" id="GO:0007165">
    <property type="term" value="P:signal transduction"/>
    <property type="evidence" value="ECO:0007669"/>
    <property type="project" value="UniProtKB-KW"/>
</dbReference>
<feature type="transmembrane region" description="Helical" evidence="10">
    <location>
        <begin position="407"/>
        <end position="429"/>
    </location>
</feature>
<evidence type="ECO:0000256" key="4">
    <source>
        <dbReference type="ARBA" id="ARBA00022692"/>
    </source>
</evidence>
<keyword evidence="4 10" id="KW-0812">Transmembrane</keyword>
<evidence type="ECO:0000256" key="8">
    <source>
        <dbReference type="ARBA" id="ARBA00023170"/>
    </source>
</evidence>
<evidence type="ECO:0000256" key="6">
    <source>
        <dbReference type="ARBA" id="ARBA00022989"/>
    </source>
</evidence>
<feature type="transmembrane region" description="Helical" evidence="10">
    <location>
        <begin position="277"/>
        <end position="295"/>
    </location>
</feature>
<keyword evidence="3" id="KW-0716">Sensory transduction</keyword>
<evidence type="ECO:0000256" key="1">
    <source>
        <dbReference type="ARBA" id="ARBA00004651"/>
    </source>
</evidence>
<dbReference type="InterPro" id="IPR004117">
    <property type="entry name" value="7tm6_olfct_rcpt"/>
</dbReference>
<dbReference type="EMBL" id="NNAY01001924">
    <property type="protein sequence ID" value="OXU22548.1"/>
    <property type="molecule type" value="Genomic_DNA"/>
</dbReference>
<dbReference type="GO" id="GO:0005549">
    <property type="term" value="F:odorant binding"/>
    <property type="evidence" value="ECO:0007669"/>
    <property type="project" value="InterPro"/>
</dbReference>
<protein>
    <recommendedName>
        <fullName evidence="13">Odorant receptor</fullName>
    </recommendedName>
</protein>
<evidence type="ECO:0000256" key="5">
    <source>
        <dbReference type="ARBA" id="ARBA00022725"/>
    </source>
</evidence>
<evidence type="ECO:0000256" key="2">
    <source>
        <dbReference type="ARBA" id="ARBA00022475"/>
    </source>
</evidence>
<gene>
    <name evidence="11" type="ORF">TSAR_005522</name>
</gene>
<comment type="caution">
    <text evidence="11">The sequence shown here is derived from an EMBL/GenBank/DDBJ whole genome shotgun (WGS) entry which is preliminary data.</text>
</comment>
<dbReference type="OrthoDB" id="7548151at2759"/>
<feature type="transmembrane region" description="Helical" evidence="10">
    <location>
        <begin position="25"/>
        <end position="47"/>
    </location>
</feature>
<organism evidence="11 12">
    <name type="scientific">Trichomalopsis sarcophagae</name>
    <dbReference type="NCBI Taxonomy" id="543379"/>
    <lineage>
        <taxon>Eukaryota</taxon>
        <taxon>Metazoa</taxon>
        <taxon>Ecdysozoa</taxon>
        <taxon>Arthropoda</taxon>
        <taxon>Hexapoda</taxon>
        <taxon>Insecta</taxon>
        <taxon>Pterygota</taxon>
        <taxon>Neoptera</taxon>
        <taxon>Endopterygota</taxon>
        <taxon>Hymenoptera</taxon>
        <taxon>Apocrita</taxon>
        <taxon>Proctotrupomorpha</taxon>
        <taxon>Chalcidoidea</taxon>
        <taxon>Pteromalidae</taxon>
        <taxon>Pteromalinae</taxon>
        <taxon>Trichomalopsis</taxon>
    </lineage>
</organism>
<keyword evidence="8" id="KW-0675">Receptor</keyword>
<feature type="transmembrane region" description="Helical" evidence="10">
    <location>
        <begin position="591"/>
        <end position="612"/>
    </location>
</feature>
<dbReference type="GO" id="GO:0004984">
    <property type="term" value="F:olfactory receptor activity"/>
    <property type="evidence" value="ECO:0007669"/>
    <property type="project" value="InterPro"/>
</dbReference>
<evidence type="ECO:0000256" key="9">
    <source>
        <dbReference type="ARBA" id="ARBA00023224"/>
    </source>
</evidence>
<keyword evidence="2" id="KW-1003">Cell membrane</keyword>
<dbReference type="PANTHER" id="PTHR21137:SF35">
    <property type="entry name" value="ODORANT RECEPTOR 19A-RELATED"/>
    <property type="match status" value="1"/>
</dbReference>
<feature type="transmembrane region" description="Helical" evidence="10">
    <location>
        <begin position="164"/>
        <end position="182"/>
    </location>
</feature>
<evidence type="ECO:0008006" key="13">
    <source>
        <dbReference type="Google" id="ProtNLM"/>
    </source>
</evidence>
<name>A0A232EW21_9HYME</name>
<evidence type="ECO:0000256" key="10">
    <source>
        <dbReference type="SAM" id="Phobius"/>
    </source>
</evidence>
<feature type="transmembrane region" description="Helical" evidence="10">
    <location>
        <begin position="512"/>
        <end position="533"/>
    </location>
</feature>
<accession>A0A232EW21</accession>
<keyword evidence="7 10" id="KW-0472">Membrane</keyword>
<dbReference type="AlphaFoldDB" id="A0A232EW21"/>